<dbReference type="Gene3D" id="1.10.530.10">
    <property type="match status" value="1"/>
</dbReference>
<dbReference type="SUPFAM" id="SSF54001">
    <property type="entry name" value="Cysteine proteinases"/>
    <property type="match status" value="1"/>
</dbReference>
<sequence length="571" mass="59260">MGDENIAGFTKVAASGAGASVAGTSGNSAKAVSAGGAEILGQGGTSTLSKTVESGGAEGVAGVEGRGLGKEVAKVGGAAAFVGGAQQVFTFMLILNWLKMMWATLVAVVQNFLAMVGAWVMNGVSQITGFFTSVGAFIGNALGISTMAGALSSGISAIVVGAFLISGLLLGLGSSGAAQHEGAVVDCRVGSVQTAAMDNADPNGVKSVQLENAKMVYSVFSAWGMSDANIAGILGNWQAESGIDPTSVQGIYESAYQMTDAKKSGAQNTDNGIGLGQWSFGRNSNLRDFASASGKNWWSLTTQLAFTISSTEGGNAQIVKGMVSTDQGTPAKAAIFFHDEWERSADTTQMAQRRANYAATWFAMMSGWRANKSLADSVLAQAGTTLGDANRNQVEKAKSSCRRLDTQNVMLKDGGMTKQEAQKLVDLYNQEADTFLDGRYGQYGGPASCGDNHAMNCVSFSTYFLNKYTTYQQYPWGDGIDTARTVSKDTGKQLQNTPVAYSVASGSGSSSAGHTLIVLGVQGDQVIIGEAGYCSFAGRIRVDSAAGMKAAGWVFVDLNDMMLATEQVKQS</sequence>
<proteinExistence type="predicted"/>
<evidence type="ECO:0000259" key="2">
    <source>
        <dbReference type="Pfam" id="PF18013"/>
    </source>
</evidence>
<dbReference type="EMBL" id="NAEP01000032">
    <property type="protein sequence ID" value="PDQ35479.1"/>
    <property type="molecule type" value="Genomic_DNA"/>
</dbReference>
<reference evidence="4" key="1">
    <citation type="submission" date="2017-03" db="EMBL/GenBank/DDBJ databases">
        <authorList>
            <person name="Lund M.B."/>
        </authorList>
    </citation>
    <scope>NUCLEOTIDE SEQUENCE [LARGE SCALE GENOMIC DNA]</scope>
</reference>
<evidence type="ECO:0000256" key="1">
    <source>
        <dbReference type="SAM" id="Phobius"/>
    </source>
</evidence>
<dbReference type="InterPro" id="IPR041219">
    <property type="entry name" value="Phage_lysozyme2"/>
</dbReference>
<keyword evidence="1" id="KW-0812">Transmembrane</keyword>
<accession>A0A2A6FRX7</accession>
<feature type="domain" description="Phage tail lysozyme" evidence="2">
    <location>
        <begin position="211"/>
        <end position="365"/>
    </location>
</feature>
<gene>
    <name evidence="3" type="ORF">B5766_05270</name>
</gene>
<dbReference type="Proteomes" id="UP000219994">
    <property type="component" value="Unassembled WGS sequence"/>
</dbReference>
<dbReference type="AlphaFoldDB" id="A0A2A6FRX7"/>
<comment type="caution">
    <text evidence="3">The sequence shown here is derived from an EMBL/GenBank/DDBJ whole genome shotgun (WGS) entry which is preliminary data.</text>
</comment>
<evidence type="ECO:0000313" key="4">
    <source>
        <dbReference type="Proteomes" id="UP000219994"/>
    </source>
</evidence>
<dbReference type="Pfam" id="PF18013">
    <property type="entry name" value="Phage_lysozyme2"/>
    <property type="match status" value="1"/>
</dbReference>
<dbReference type="InterPro" id="IPR038765">
    <property type="entry name" value="Papain-like_cys_pep_sf"/>
</dbReference>
<organism evidence="3 4">
    <name type="scientific">Candidatus Lumbricidiphila eiseniae</name>
    <dbReference type="NCBI Taxonomy" id="1969409"/>
    <lineage>
        <taxon>Bacteria</taxon>
        <taxon>Bacillati</taxon>
        <taxon>Actinomycetota</taxon>
        <taxon>Actinomycetes</taxon>
        <taxon>Micrococcales</taxon>
        <taxon>Microbacteriaceae</taxon>
        <taxon>Candidatus Lumbricidiphila</taxon>
    </lineage>
</organism>
<keyword evidence="1" id="KW-1133">Transmembrane helix</keyword>
<keyword evidence="1" id="KW-0472">Membrane</keyword>
<evidence type="ECO:0000313" key="3">
    <source>
        <dbReference type="EMBL" id="PDQ35479.1"/>
    </source>
</evidence>
<name>A0A2A6FRX7_9MICO</name>
<protein>
    <recommendedName>
        <fullName evidence="2">Phage tail lysozyme domain-containing protein</fullName>
    </recommendedName>
</protein>
<feature type="transmembrane region" description="Helical" evidence="1">
    <location>
        <begin position="75"/>
        <end position="95"/>
    </location>
</feature>